<protein>
    <submittedName>
        <fullName evidence="7">Gluconate kinase</fullName>
    </submittedName>
</protein>
<keyword evidence="2 4" id="KW-0808">Transferase</keyword>
<dbReference type="InterPro" id="IPR050406">
    <property type="entry name" value="FGGY_Carb_Kinase"/>
</dbReference>
<dbReference type="eggNOG" id="COG1070">
    <property type="taxonomic scope" value="Bacteria"/>
</dbReference>
<dbReference type="Proteomes" id="UP000051307">
    <property type="component" value="Unassembled WGS sequence"/>
</dbReference>
<name>A0A0R1VL87_9LACO</name>
<evidence type="ECO:0000313" key="7">
    <source>
        <dbReference type="EMBL" id="KRM04100.1"/>
    </source>
</evidence>
<dbReference type="PIRSF" id="PIRSF000538">
    <property type="entry name" value="GlpK"/>
    <property type="match status" value="1"/>
</dbReference>
<dbReference type="PROSITE" id="PS00933">
    <property type="entry name" value="FGGY_KINASES_1"/>
    <property type="match status" value="1"/>
</dbReference>
<dbReference type="InterPro" id="IPR043129">
    <property type="entry name" value="ATPase_NBD"/>
</dbReference>
<sequence>MKYIIGMDVGTTATKGVLYDENVKAVFSASKGYPLIQTKIGQAEEDPKVIFDAVQEVIFALTQKADGEIAAISWSSQMHSLIGLDKDNNLLTNSITWADNCAKNVVQDAKKSGLARKIYQKTGMPMHPMAPIYKMLWLKDNEPELFNQVKKWIGIKEYLIFRLTGKLIIDTTMAAGTGMINLKTLTWDQELLDTLNVKQEQLPEIAQPTEIVAPIKEEYVQKLGIDSDTKIVLGASDGYLSTIGVNAIDSDHFALNVGTSGAVRTIVDQPKIDQNASYFCYPVDKKHYLLGGPVNNGGIVFNWARQTLFDAGETPQDYLDVAQSAPAGSRNLIFLPYLGGERAPIWDANARGSFVGLTRMHQKPEMARAVIEGIIFNLYDAAFSLIKNTKKPVAINATGGFLKSDFVRQLCADIFNVPIVTMKEQQSGTLAAMFLARQALGINQDLSEIKQFAQEDKVYFPNPKEAVIYQNMFPLYCEIKNALAASYSKFLNKD</sequence>
<evidence type="ECO:0000256" key="1">
    <source>
        <dbReference type="ARBA" id="ARBA00009156"/>
    </source>
</evidence>
<evidence type="ECO:0000259" key="6">
    <source>
        <dbReference type="Pfam" id="PF02782"/>
    </source>
</evidence>
<evidence type="ECO:0000313" key="8">
    <source>
        <dbReference type="Proteomes" id="UP000051307"/>
    </source>
</evidence>
<feature type="domain" description="Carbohydrate kinase FGGY C-terminal" evidence="6">
    <location>
        <begin position="255"/>
        <end position="436"/>
    </location>
</feature>
<feature type="domain" description="Carbohydrate kinase FGGY N-terminal" evidence="5">
    <location>
        <begin position="3"/>
        <end position="244"/>
    </location>
</feature>
<dbReference type="InterPro" id="IPR018484">
    <property type="entry name" value="FGGY_N"/>
</dbReference>
<dbReference type="PANTHER" id="PTHR43095:SF2">
    <property type="entry name" value="GLUCONOKINASE"/>
    <property type="match status" value="1"/>
</dbReference>
<proteinExistence type="inferred from homology"/>
<dbReference type="PANTHER" id="PTHR43095">
    <property type="entry name" value="SUGAR KINASE"/>
    <property type="match status" value="1"/>
</dbReference>
<evidence type="ECO:0000256" key="3">
    <source>
        <dbReference type="ARBA" id="ARBA00022777"/>
    </source>
</evidence>
<accession>A0A0R1VL87</accession>
<dbReference type="GO" id="GO:0016773">
    <property type="term" value="F:phosphotransferase activity, alcohol group as acceptor"/>
    <property type="evidence" value="ECO:0007669"/>
    <property type="project" value="InterPro"/>
</dbReference>
<dbReference type="AlphaFoldDB" id="A0A0R1VL87"/>
<dbReference type="Pfam" id="PF02782">
    <property type="entry name" value="FGGY_C"/>
    <property type="match status" value="1"/>
</dbReference>
<dbReference type="PROSITE" id="PS00445">
    <property type="entry name" value="FGGY_KINASES_2"/>
    <property type="match status" value="1"/>
</dbReference>
<comment type="similarity">
    <text evidence="1 4">Belongs to the FGGY kinase family.</text>
</comment>
<evidence type="ECO:0000256" key="4">
    <source>
        <dbReference type="RuleBase" id="RU003733"/>
    </source>
</evidence>
<keyword evidence="3 4" id="KW-0418">Kinase</keyword>
<dbReference type="InterPro" id="IPR018485">
    <property type="entry name" value="FGGY_C"/>
</dbReference>
<dbReference type="EMBL" id="AZFU01000022">
    <property type="protein sequence ID" value="KRM04100.1"/>
    <property type="molecule type" value="Genomic_DNA"/>
</dbReference>
<comment type="caution">
    <text evidence="7">The sequence shown here is derived from an EMBL/GenBank/DDBJ whole genome shotgun (WGS) entry which is preliminary data.</text>
</comment>
<dbReference type="GO" id="GO:0005975">
    <property type="term" value="P:carbohydrate metabolic process"/>
    <property type="evidence" value="ECO:0007669"/>
    <property type="project" value="InterPro"/>
</dbReference>
<dbReference type="PATRIC" id="fig|1423767.3.peg.879"/>
<dbReference type="InterPro" id="IPR000577">
    <property type="entry name" value="Carb_kinase_FGGY"/>
</dbReference>
<dbReference type="Gene3D" id="3.30.420.40">
    <property type="match status" value="2"/>
</dbReference>
<evidence type="ECO:0000259" key="5">
    <source>
        <dbReference type="Pfam" id="PF00370"/>
    </source>
</evidence>
<dbReference type="SUPFAM" id="SSF53067">
    <property type="entry name" value="Actin-like ATPase domain"/>
    <property type="match status" value="2"/>
</dbReference>
<organism evidence="7 8">
    <name type="scientific">Lactobacillus kitasatonis DSM 16761 = JCM 1039</name>
    <dbReference type="NCBI Taxonomy" id="1423767"/>
    <lineage>
        <taxon>Bacteria</taxon>
        <taxon>Bacillati</taxon>
        <taxon>Bacillota</taxon>
        <taxon>Bacilli</taxon>
        <taxon>Lactobacillales</taxon>
        <taxon>Lactobacillaceae</taxon>
        <taxon>Lactobacillus</taxon>
    </lineage>
</organism>
<dbReference type="InterPro" id="IPR018483">
    <property type="entry name" value="Carb_kinase_FGGY_CS"/>
</dbReference>
<dbReference type="CDD" id="cd07770">
    <property type="entry name" value="ASKHA_NBD_FGGY_GntK"/>
    <property type="match status" value="1"/>
</dbReference>
<dbReference type="Pfam" id="PF00370">
    <property type="entry name" value="FGGY_N"/>
    <property type="match status" value="1"/>
</dbReference>
<evidence type="ECO:0000256" key="2">
    <source>
        <dbReference type="ARBA" id="ARBA00022679"/>
    </source>
</evidence>
<reference evidence="7 8" key="1">
    <citation type="journal article" date="2015" name="Genome Announc.">
        <title>Expanding the biotechnology potential of lactobacilli through comparative genomics of 213 strains and associated genera.</title>
        <authorList>
            <person name="Sun Z."/>
            <person name="Harris H.M."/>
            <person name="McCann A."/>
            <person name="Guo C."/>
            <person name="Argimon S."/>
            <person name="Zhang W."/>
            <person name="Yang X."/>
            <person name="Jeffery I.B."/>
            <person name="Cooney J.C."/>
            <person name="Kagawa T.F."/>
            <person name="Liu W."/>
            <person name="Song Y."/>
            <person name="Salvetti E."/>
            <person name="Wrobel A."/>
            <person name="Rasinkangas P."/>
            <person name="Parkhill J."/>
            <person name="Rea M.C."/>
            <person name="O'Sullivan O."/>
            <person name="Ritari J."/>
            <person name="Douillard F.P."/>
            <person name="Paul Ross R."/>
            <person name="Yang R."/>
            <person name="Briner A.E."/>
            <person name="Felis G.E."/>
            <person name="de Vos W.M."/>
            <person name="Barrangou R."/>
            <person name="Klaenhammer T.R."/>
            <person name="Caufield P.W."/>
            <person name="Cui Y."/>
            <person name="Zhang H."/>
            <person name="O'Toole P.W."/>
        </authorList>
    </citation>
    <scope>NUCLEOTIDE SEQUENCE [LARGE SCALE GENOMIC DNA]</scope>
    <source>
        <strain evidence="7 8">DSM 16761</strain>
    </source>
</reference>
<dbReference type="OrthoDB" id="9805576at2"/>
<dbReference type="RefSeq" id="WP_025014684.1">
    <property type="nucleotide sequence ID" value="NZ_AZFU01000022.1"/>
</dbReference>
<gene>
    <name evidence="7" type="ORF">FC59_GL000845</name>
</gene>
<dbReference type="GO" id="GO:0016301">
    <property type="term" value="F:kinase activity"/>
    <property type="evidence" value="ECO:0007669"/>
    <property type="project" value="UniProtKB-KW"/>
</dbReference>